<name>A0A7S0D250_9EUKA</name>
<dbReference type="Pfam" id="PF09766">
    <property type="entry name" value="FmiP_Thoc5"/>
    <property type="match status" value="1"/>
</dbReference>
<dbReference type="InterPro" id="IPR019163">
    <property type="entry name" value="THO_Thoc5"/>
</dbReference>
<protein>
    <submittedName>
        <fullName evidence="4">Uncharacterized protein</fullName>
    </submittedName>
</protein>
<dbReference type="GO" id="GO:0000445">
    <property type="term" value="C:THO complex part of transcription export complex"/>
    <property type="evidence" value="ECO:0007669"/>
    <property type="project" value="TreeGrafter"/>
</dbReference>
<dbReference type="GO" id="GO:0006406">
    <property type="term" value="P:mRNA export from nucleus"/>
    <property type="evidence" value="ECO:0007669"/>
    <property type="project" value="TreeGrafter"/>
</dbReference>
<evidence type="ECO:0000256" key="2">
    <source>
        <dbReference type="ARBA" id="ARBA00008044"/>
    </source>
</evidence>
<keyword evidence="3" id="KW-0539">Nucleus</keyword>
<accession>A0A7S0D250</accession>
<reference evidence="4" key="1">
    <citation type="submission" date="2021-01" db="EMBL/GenBank/DDBJ databases">
        <authorList>
            <person name="Corre E."/>
            <person name="Pelletier E."/>
            <person name="Niang G."/>
            <person name="Scheremetjew M."/>
            <person name="Finn R."/>
            <person name="Kale V."/>
            <person name="Holt S."/>
            <person name="Cochrane G."/>
            <person name="Meng A."/>
            <person name="Brown T."/>
            <person name="Cohen L."/>
        </authorList>
    </citation>
    <scope>NUCLEOTIDE SEQUENCE</scope>
    <source>
        <strain evidence="4">CCMP2058</strain>
    </source>
</reference>
<evidence type="ECO:0000256" key="3">
    <source>
        <dbReference type="ARBA" id="ARBA00023242"/>
    </source>
</evidence>
<dbReference type="AlphaFoldDB" id="A0A7S0D250"/>
<evidence type="ECO:0000313" key="4">
    <source>
        <dbReference type="EMBL" id="CAD8439072.1"/>
    </source>
</evidence>
<dbReference type="GO" id="GO:0003729">
    <property type="term" value="F:mRNA binding"/>
    <property type="evidence" value="ECO:0007669"/>
    <property type="project" value="TreeGrafter"/>
</dbReference>
<evidence type="ECO:0000256" key="1">
    <source>
        <dbReference type="ARBA" id="ARBA00004123"/>
    </source>
</evidence>
<dbReference type="PANTHER" id="PTHR13375:SF3">
    <property type="entry name" value="THO COMPLEX SUBUNIT 5 HOMOLOG"/>
    <property type="match status" value="1"/>
</dbReference>
<sequence length="393" mass="44944">MASLVERIRDVVGQAMSKKRAGSLTEASTRELSRKVMVDIMELREEERRNYKQLKELESRKTILDPLTRQHQTYLAEKMYVNRDIAACNAVKFDASSVKIDSLEAYEREAPSHLRASEKPKVSDQELLSKRLAFEVHKRGLLSASLATLRKRKTVEANEVSSSKSKLLQIRKRLKAVVKKAQPIADFLYPNETLNQTGSDDMITLSLPTPLYLLLNAAKCHQKVDSRIVSVKVDVEKTRVKETFDNSRDLVTEAMKEQDPSKSKEKKGESLLVAHYCTIVIRVKLGKHSMGLRFSYHPRVKLASIHILDSRGRYWEKHDELLDGLYSEDKRDVLLKQVWRAYSKEPTVKAGKDNRRGCYEWVQTLCGLRASNQKSDGPQGLKDILDRMAECLN</sequence>
<organism evidence="4">
    <name type="scientific">Amorphochlora amoebiformis</name>
    <dbReference type="NCBI Taxonomy" id="1561963"/>
    <lineage>
        <taxon>Eukaryota</taxon>
        <taxon>Sar</taxon>
        <taxon>Rhizaria</taxon>
        <taxon>Cercozoa</taxon>
        <taxon>Chlorarachniophyceae</taxon>
        <taxon>Amorphochlora</taxon>
    </lineage>
</organism>
<dbReference type="EMBL" id="HBEM01007445">
    <property type="protein sequence ID" value="CAD8439072.1"/>
    <property type="molecule type" value="Transcribed_RNA"/>
</dbReference>
<dbReference type="PANTHER" id="PTHR13375">
    <property type="entry name" value="FMS INTERACTING PROTEIN"/>
    <property type="match status" value="1"/>
</dbReference>
<comment type="similarity">
    <text evidence="2">Belongs to the THOC5 family.</text>
</comment>
<proteinExistence type="inferred from homology"/>
<gene>
    <name evidence="4" type="ORF">LAMO00422_LOCUS5211</name>
</gene>
<comment type="subcellular location">
    <subcellularLocation>
        <location evidence="1">Nucleus</location>
    </subcellularLocation>
</comment>